<evidence type="ECO:0000313" key="11">
    <source>
        <dbReference type="Proteomes" id="UP000789759"/>
    </source>
</evidence>
<dbReference type="InterPro" id="IPR036225">
    <property type="entry name" value="SRP/SRP_N"/>
</dbReference>
<evidence type="ECO:0000256" key="8">
    <source>
        <dbReference type="SAM" id="MobiDB-lite"/>
    </source>
</evidence>
<dbReference type="OrthoDB" id="1727884at2759"/>
<dbReference type="SMART" id="SM00963">
    <property type="entry name" value="SRP54_N"/>
    <property type="match status" value="1"/>
</dbReference>
<keyword evidence="5" id="KW-0342">GTP-binding</keyword>
<dbReference type="Proteomes" id="UP000789759">
    <property type="component" value="Unassembled WGS sequence"/>
</dbReference>
<dbReference type="Gene3D" id="3.30.450.60">
    <property type="match status" value="1"/>
</dbReference>
<comment type="caution">
    <text evidence="10">The sequence shown here is derived from an EMBL/GenBank/DDBJ whole genome shotgun (WGS) entry which is preliminary data.</text>
</comment>
<dbReference type="SUPFAM" id="SSF64356">
    <property type="entry name" value="SNARE-like"/>
    <property type="match status" value="1"/>
</dbReference>
<evidence type="ECO:0000256" key="7">
    <source>
        <dbReference type="ARBA" id="ARBA00023170"/>
    </source>
</evidence>
<comment type="subcellular location">
    <subcellularLocation>
        <location evidence="1">Endoplasmic reticulum membrane</location>
        <topology evidence="1">Peripheral membrane protein</topology>
        <orientation evidence="1">Cytoplasmic side</orientation>
    </subcellularLocation>
</comment>
<evidence type="ECO:0000256" key="4">
    <source>
        <dbReference type="ARBA" id="ARBA00022824"/>
    </source>
</evidence>
<dbReference type="InterPro" id="IPR000897">
    <property type="entry name" value="SRP54_GTPase_dom"/>
</dbReference>
<feature type="compositionally biased region" description="Basic residues" evidence="8">
    <location>
        <begin position="185"/>
        <end position="196"/>
    </location>
</feature>
<feature type="region of interest" description="Disordered" evidence="8">
    <location>
        <begin position="175"/>
        <end position="206"/>
    </location>
</feature>
<protein>
    <submittedName>
        <fullName evidence="10">25169_t:CDS:1</fullName>
    </submittedName>
</protein>
<reference evidence="10" key="1">
    <citation type="submission" date="2021-06" db="EMBL/GenBank/DDBJ databases">
        <authorList>
            <person name="Kallberg Y."/>
            <person name="Tangrot J."/>
            <person name="Rosling A."/>
        </authorList>
    </citation>
    <scope>NUCLEOTIDE SEQUENCE</scope>
    <source>
        <strain evidence="10">FL966</strain>
    </source>
</reference>
<dbReference type="SMART" id="SM00382">
    <property type="entry name" value="AAA"/>
    <property type="match status" value="1"/>
</dbReference>
<evidence type="ECO:0000313" key="10">
    <source>
        <dbReference type="EMBL" id="CAG8623394.1"/>
    </source>
</evidence>
<evidence type="ECO:0000256" key="5">
    <source>
        <dbReference type="ARBA" id="ARBA00023134"/>
    </source>
</evidence>
<dbReference type="Pfam" id="PF02881">
    <property type="entry name" value="SRP54_N"/>
    <property type="match status" value="1"/>
</dbReference>
<dbReference type="GO" id="GO:0005047">
    <property type="term" value="F:signal recognition particle binding"/>
    <property type="evidence" value="ECO:0007669"/>
    <property type="project" value="InterPro"/>
</dbReference>
<name>A0A9N9D317_9GLOM</name>
<dbReference type="InterPro" id="IPR042101">
    <property type="entry name" value="SRP54_N_sf"/>
</dbReference>
<dbReference type="GO" id="GO:0006614">
    <property type="term" value="P:SRP-dependent cotranslational protein targeting to membrane"/>
    <property type="evidence" value="ECO:0007669"/>
    <property type="project" value="InterPro"/>
</dbReference>
<evidence type="ECO:0000259" key="9">
    <source>
        <dbReference type="PROSITE" id="PS00300"/>
    </source>
</evidence>
<gene>
    <name evidence="10" type="ORF">CPELLU_LOCUS8036</name>
</gene>
<accession>A0A9N9D317</accession>
<keyword evidence="3" id="KW-0547">Nucleotide-binding</keyword>
<dbReference type="GO" id="GO:0003924">
    <property type="term" value="F:GTPase activity"/>
    <property type="evidence" value="ECO:0007669"/>
    <property type="project" value="InterPro"/>
</dbReference>
<dbReference type="SMART" id="SM00962">
    <property type="entry name" value="SRP54"/>
    <property type="match status" value="1"/>
</dbReference>
<evidence type="ECO:0000256" key="2">
    <source>
        <dbReference type="ARBA" id="ARBA00008531"/>
    </source>
</evidence>
<dbReference type="InterPro" id="IPR007222">
    <property type="entry name" value="Sig_recog_particle_rcpt_asu_N"/>
</dbReference>
<keyword evidence="6" id="KW-0472">Membrane</keyword>
<dbReference type="GO" id="GO:0005525">
    <property type="term" value="F:GTP binding"/>
    <property type="evidence" value="ECO:0007669"/>
    <property type="project" value="UniProtKB-KW"/>
</dbReference>
<dbReference type="FunFam" id="3.40.50.300:FF:000188">
    <property type="entry name" value="signal recognition particle receptor subunit alpha"/>
    <property type="match status" value="1"/>
</dbReference>
<dbReference type="AlphaFoldDB" id="A0A9N9D317"/>
<dbReference type="EMBL" id="CAJVQA010005567">
    <property type="protein sequence ID" value="CAG8623394.1"/>
    <property type="molecule type" value="Genomic_DNA"/>
</dbReference>
<dbReference type="PANTHER" id="PTHR43134">
    <property type="entry name" value="SIGNAL RECOGNITION PARTICLE RECEPTOR SUBUNIT ALPHA"/>
    <property type="match status" value="1"/>
</dbReference>
<proteinExistence type="inferred from homology"/>
<keyword evidence="11" id="KW-1185">Reference proteome</keyword>
<evidence type="ECO:0000256" key="1">
    <source>
        <dbReference type="ARBA" id="ARBA00004397"/>
    </source>
</evidence>
<dbReference type="InterPro" id="IPR013822">
    <property type="entry name" value="Signal_recog_particl_SRP54_hlx"/>
</dbReference>
<dbReference type="SUPFAM" id="SSF47364">
    <property type="entry name" value="Domain of the SRP/SRP receptor G-proteins"/>
    <property type="match status" value="1"/>
</dbReference>
<dbReference type="Pfam" id="PF04086">
    <property type="entry name" value="SRP-alpha_N"/>
    <property type="match status" value="1"/>
</dbReference>
<comment type="similarity">
    <text evidence="2">Belongs to the GTP-binding SRP family.</text>
</comment>
<dbReference type="InterPro" id="IPR027417">
    <property type="entry name" value="P-loop_NTPase"/>
</dbReference>
<feature type="domain" description="SRP54-type proteins GTP-binding" evidence="9">
    <location>
        <begin position="553"/>
        <end position="566"/>
    </location>
</feature>
<dbReference type="GO" id="GO:0006886">
    <property type="term" value="P:intracellular protein transport"/>
    <property type="evidence" value="ECO:0007669"/>
    <property type="project" value="InterPro"/>
</dbReference>
<dbReference type="InterPro" id="IPR003593">
    <property type="entry name" value="AAA+_ATPase"/>
</dbReference>
<keyword evidence="7" id="KW-0675">Receptor</keyword>
<keyword evidence="4" id="KW-0256">Endoplasmic reticulum</keyword>
<dbReference type="GO" id="GO:0005785">
    <property type="term" value="C:signal recognition particle receptor complex"/>
    <property type="evidence" value="ECO:0007669"/>
    <property type="project" value="InterPro"/>
</dbReference>
<dbReference type="InterPro" id="IPR011012">
    <property type="entry name" value="Longin-like_dom_sf"/>
</dbReference>
<dbReference type="PROSITE" id="PS00300">
    <property type="entry name" value="SRP54"/>
    <property type="match status" value="1"/>
</dbReference>
<evidence type="ECO:0000256" key="3">
    <source>
        <dbReference type="ARBA" id="ARBA00022741"/>
    </source>
</evidence>
<dbReference type="PANTHER" id="PTHR43134:SF1">
    <property type="entry name" value="SIGNAL RECOGNITION PARTICLE RECEPTOR SUBUNIT ALPHA"/>
    <property type="match status" value="1"/>
</dbReference>
<sequence>MLDFFTILTKGGIVLWSKTFAPIINSPIDALIKEVLIEERADNSNFVKDSYNIKCSFSNELDLIFVVAYQKILQLAYIEELLATIKKFFCEKFAEFIRDTTRLHKYAFDDDFDSILSTLEEKNSKEQNKRLKPRKFEETKKFKDTVEGNKKLSVSDITKPPINPTISEEEIARNIEAVRGGGKPIRGRGNRNKKSGNNRSANGDFSEYKSTKKIMRVWDNKLTKEEMESLDYSSQNETIGIASTIRHNLVDENNLGHRSQDGHYEGSRMFSFFKNITGQKEITEEDLTLVLANMKEHLIKKNVAADIAAHLCDSVSRTLVGQKIGSFKSIRSIVKQSMESALKRILTPKTSVDLLRDISQAQSESRPYTICFIGVNGVGKSTNLSKTCFWLLQNGLKVLIAGCDTFRSGAVEQLKVHVRNLNTLGQNSVVELYERGYGKDAAGIAKDSINFAKANRFDVVLIDTAGRMQDNEPLMRALAKLVTVNNPDKIIFVGEALVGNEAVDQLTKFNQALKDFSGLQNPRHIDGIILTKFDTIDDKVGAALSMAYTTGQPILFVGTGQTYTDLKTMRVGHIVQALLKE</sequence>
<dbReference type="CDD" id="cd17876">
    <property type="entry name" value="SRalpha_C"/>
    <property type="match status" value="1"/>
</dbReference>
<dbReference type="Pfam" id="PF00448">
    <property type="entry name" value="SRP54"/>
    <property type="match status" value="1"/>
</dbReference>
<dbReference type="SUPFAM" id="SSF52540">
    <property type="entry name" value="P-loop containing nucleoside triphosphate hydrolases"/>
    <property type="match status" value="1"/>
</dbReference>
<dbReference type="CDD" id="cd14826">
    <property type="entry name" value="SR_alpha_SRX"/>
    <property type="match status" value="1"/>
</dbReference>
<dbReference type="FunFam" id="1.20.120.140:FF:000009">
    <property type="entry name" value="Signal sequence receptor alpha subunit"/>
    <property type="match status" value="1"/>
</dbReference>
<evidence type="ECO:0000256" key="6">
    <source>
        <dbReference type="ARBA" id="ARBA00023136"/>
    </source>
</evidence>
<dbReference type="Gene3D" id="1.20.120.140">
    <property type="entry name" value="Signal recognition particle SRP54, nucleotide-binding domain"/>
    <property type="match status" value="1"/>
</dbReference>
<dbReference type="Gene3D" id="3.40.50.300">
    <property type="entry name" value="P-loop containing nucleotide triphosphate hydrolases"/>
    <property type="match status" value="1"/>
</dbReference>
<organism evidence="10 11">
    <name type="scientific">Cetraspora pellucida</name>
    <dbReference type="NCBI Taxonomy" id="1433469"/>
    <lineage>
        <taxon>Eukaryota</taxon>
        <taxon>Fungi</taxon>
        <taxon>Fungi incertae sedis</taxon>
        <taxon>Mucoromycota</taxon>
        <taxon>Glomeromycotina</taxon>
        <taxon>Glomeromycetes</taxon>
        <taxon>Diversisporales</taxon>
        <taxon>Gigasporaceae</taxon>
        <taxon>Cetraspora</taxon>
    </lineage>
</organism>